<keyword evidence="2" id="KW-1133">Transmembrane helix</keyword>
<feature type="transmembrane region" description="Helical" evidence="2">
    <location>
        <begin position="69"/>
        <end position="90"/>
    </location>
</feature>
<reference evidence="3 4" key="1">
    <citation type="journal article" date="2016" name="Mol. Biol. Evol.">
        <title>Comparative Genomics of Early-Diverging Mushroom-Forming Fungi Provides Insights into the Origins of Lignocellulose Decay Capabilities.</title>
        <authorList>
            <person name="Nagy L.G."/>
            <person name="Riley R."/>
            <person name="Tritt A."/>
            <person name="Adam C."/>
            <person name="Daum C."/>
            <person name="Floudas D."/>
            <person name="Sun H."/>
            <person name="Yadav J.S."/>
            <person name="Pangilinan J."/>
            <person name="Larsson K.H."/>
            <person name="Matsuura K."/>
            <person name="Barry K."/>
            <person name="Labutti K."/>
            <person name="Kuo R."/>
            <person name="Ohm R.A."/>
            <person name="Bhattacharya S.S."/>
            <person name="Shirouzu T."/>
            <person name="Yoshinaga Y."/>
            <person name="Martin F.M."/>
            <person name="Grigoriev I.V."/>
            <person name="Hibbett D.S."/>
        </authorList>
    </citation>
    <scope>NUCLEOTIDE SEQUENCE [LARGE SCALE GENOMIC DNA]</scope>
    <source>
        <strain evidence="3 4">HHB10207 ss-3</strain>
    </source>
</reference>
<feature type="compositionally biased region" description="Polar residues" evidence="1">
    <location>
        <begin position="118"/>
        <end position="127"/>
    </location>
</feature>
<feature type="region of interest" description="Disordered" evidence="1">
    <location>
        <begin position="102"/>
        <end position="129"/>
    </location>
</feature>
<feature type="transmembrane region" description="Helical" evidence="2">
    <location>
        <begin position="272"/>
        <end position="294"/>
    </location>
</feature>
<evidence type="ECO:0000256" key="1">
    <source>
        <dbReference type="SAM" id="MobiDB-lite"/>
    </source>
</evidence>
<dbReference type="Proteomes" id="UP000076798">
    <property type="component" value="Unassembled WGS sequence"/>
</dbReference>
<keyword evidence="2" id="KW-0812">Transmembrane</keyword>
<feature type="region of interest" description="Disordered" evidence="1">
    <location>
        <begin position="553"/>
        <end position="594"/>
    </location>
</feature>
<protein>
    <submittedName>
        <fullName evidence="3">Uncharacterized protein</fullName>
    </submittedName>
</protein>
<keyword evidence="4" id="KW-1185">Reference proteome</keyword>
<gene>
    <name evidence="3" type="ORF">SISSUDRAFT_1065551</name>
</gene>
<organism evidence="3 4">
    <name type="scientific">Sistotremastrum suecicum HHB10207 ss-3</name>
    <dbReference type="NCBI Taxonomy" id="1314776"/>
    <lineage>
        <taxon>Eukaryota</taxon>
        <taxon>Fungi</taxon>
        <taxon>Dikarya</taxon>
        <taxon>Basidiomycota</taxon>
        <taxon>Agaricomycotina</taxon>
        <taxon>Agaricomycetes</taxon>
        <taxon>Sistotremastrales</taxon>
        <taxon>Sistotremastraceae</taxon>
        <taxon>Sistotremastrum</taxon>
    </lineage>
</organism>
<name>A0A165ZCR3_9AGAM</name>
<feature type="region of interest" description="Disordered" evidence="1">
    <location>
        <begin position="355"/>
        <end position="401"/>
    </location>
</feature>
<feature type="transmembrane region" description="Helical" evidence="2">
    <location>
        <begin position="6"/>
        <end position="25"/>
    </location>
</feature>
<dbReference type="AlphaFoldDB" id="A0A165ZCR3"/>
<keyword evidence="2" id="KW-0472">Membrane</keyword>
<accession>A0A165ZCR3</accession>
<sequence>MWNVHRVVLTLLALSSVALLGAYLVTLRIWRLPRHPVVLCLLVVGIPRSVVLQLPVFSNSNLFCPTTNVLANFLFVLHSGFVLSFSIALLRVVLYPHPTPPPTALRPPRRPSTTTFRQNAHGNGHSRTPCRTRTRAVAKISYHDPSPRISLLLCIVPFFWTIPVLVVGLLTAIPSSPYYAQTYFDGWWCRSKSPLFMKISLISQATPLLIAGGVCAWLIAVVVRFYLMHWWIDVHPHPPAESPSKKCWRCEVGKTGHLTRRKVPLHLPELSFVLRFGLMILIIICSSIVLTLRLVLHDSALSVHEKIERYWKSAVPLLECLVFVTQSTILKLWFPSLYAKRCPFTGKSFARPRSASLGTRCSRSPPKIPHPHNHPSSSSYTLSDPHPHAHPHGHAQGQSSRVPFAERHLDTLIRRLRVDLSILTNINPSSENLTSESGADTTLAGQFSDEYHRDELQEDHGGSGGIGKSLRGSSDSGFYEMNTSMHTSPGIGMGVGMGMSTPRVPGRVYMQSPMRAEAYEVDIEMGMAHEGEEKEGEVEGLGEDEMLPVLPPLSPLGFSWSPTDSSHSPTHSPSHSPSYDIDVDLENSAAHMNG</sequence>
<feature type="compositionally biased region" description="Low complexity" evidence="1">
    <location>
        <begin position="559"/>
        <end position="578"/>
    </location>
</feature>
<proteinExistence type="predicted"/>
<evidence type="ECO:0000256" key="2">
    <source>
        <dbReference type="SAM" id="Phobius"/>
    </source>
</evidence>
<evidence type="ECO:0000313" key="4">
    <source>
        <dbReference type="Proteomes" id="UP000076798"/>
    </source>
</evidence>
<evidence type="ECO:0000313" key="3">
    <source>
        <dbReference type="EMBL" id="KZT34174.1"/>
    </source>
</evidence>
<dbReference type="EMBL" id="KV428196">
    <property type="protein sequence ID" value="KZT34174.1"/>
    <property type="molecule type" value="Genomic_DNA"/>
</dbReference>
<feature type="transmembrane region" description="Helical" evidence="2">
    <location>
        <begin position="149"/>
        <end position="173"/>
    </location>
</feature>
<feature type="transmembrane region" description="Helical" evidence="2">
    <location>
        <begin position="205"/>
        <end position="227"/>
    </location>
</feature>